<keyword evidence="5" id="KW-0269">Exonuclease</keyword>
<dbReference type="InterPro" id="IPR036397">
    <property type="entry name" value="RNaseH_sf"/>
</dbReference>
<dbReference type="Gene3D" id="3.30.420.10">
    <property type="entry name" value="Ribonuclease H-like superfamily/Ribonuclease H"/>
    <property type="match status" value="1"/>
</dbReference>
<evidence type="ECO:0000256" key="6">
    <source>
        <dbReference type="ARBA" id="ARBA00022842"/>
    </source>
</evidence>
<dbReference type="GO" id="GO:0008408">
    <property type="term" value="F:3'-5' exonuclease activity"/>
    <property type="evidence" value="ECO:0007669"/>
    <property type="project" value="InterPro"/>
</dbReference>
<dbReference type="GO" id="GO:0003676">
    <property type="term" value="F:nucleic acid binding"/>
    <property type="evidence" value="ECO:0007669"/>
    <property type="project" value="InterPro"/>
</dbReference>
<evidence type="ECO:0000256" key="1">
    <source>
        <dbReference type="ARBA" id="ARBA00004123"/>
    </source>
</evidence>
<dbReference type="GO" id="GO:0005634">
    <property type="term" value="C:nucleus"/>
    <property type="evidence" value="ECO:0007669"/>
    <property type="project" value="UniProtKB-SubCell"/>
</dbReference>
<sequence length="376" mass="41088">MFVSPDFVRKPEQLDTQVSINNLMRSLCDEIPVNGHIVIGFDSEWNVDVAPHGRLSGQGPPAIAQVAYKDRVYVLRIGEMLSRKALPAEFVNLLCSSQVIKAGRQVNGDLQRLAVAAGYAPTYFCGALDLAAFAKDRFLITKANSITRRYLCKRVSSNWSDQELSDAQLEYAARDAYASLLLYHEINKTPLPLPFPTTETTPCGTPVLLLTDDNKKLAARGIVSAAASAEKFHGENLTKSRTVITVQEILIPGAIIGQNKEKSGGRKLSLKDFGRVPFDVLAHRSHVRIKPIGPVTDMQPNDSPMPDAPEPNVHMPVDVQPPLDEHGVEMISVAEELNGVDGDTDDGVPDPDTNPYRARGYRAVFLFSDSTAGLTN</sequence>
<dbReference type="CDD" id="cd06141">
    <property type="entry name" value="WRN_exo"/>
    <property type="match status" value="1"/>
</dbReference>
<keyword evidence="4" id="KW-0378">Hydrolase</keyword>
<evidence type="ECO:0000256" key="3">
    <source>
        <dbReference type="ARBA" id="ARBA00022723"/>
    </source>
</evidence>
<reference evidence="11" key="1">
    <citation type="submission" date="2023-03" db="EMBL/GenBank/DDBJ databases">
        <title>Massive genome expansion in bonnet fungi (Mycena s.s.) driven by repeated elements and novel gene families across ecological guilds.</title>
        <authorList>
            <consortium name="Lawrence Berkeley National Laboratory"/>
            <person name="Harder C.B."/>
            <person name="Miyauchi S."/>
            <person name="Viragh M."/>
            <person name="Kuo A."/>
            <person name="Thoen E."/>
            <person name="Andreopoulos B."/>
            <person name="Lu D."/>
            <person name="Skrede I."/>
            <person name="Drula E."/>
            <person name="Henrissat B."/>
            <person name="Morin E."/>
            <person name="Kohler A."/>
            <person name="Barry K."/>
            <person name="LaButti K."/>
            <person name="Morin E."/>
            <person name="Salamov A."/>
            <person name="Lipzen A."/>
            <person name="Mereny Z."/>
            <person name="Hegedus B."/>
            <person name="Baldrian P."/>
            <person name="Stursova M."/>
            <person name="Weitz H."/>
            <person name="Taylor A."/>
            <person name="Grigoriev I.V."/>
            <person name="Nagy L.G."/>
            <person name="Martin F."/>
            <person name="Kauserud H."/>
        </authorList>
    </citation>
    <scope>NUCLEOTIDE SEQUENCE</scope>
    <source>
        <strain evidence="11">CBHHK182m</strain>
    </source>
</reference>
<organism evidence="11 12">
    <name type="scientific">Mycena metata</name>
    <dbReference type="NCBI Taxonomy" id="1033252"/>
    <lineage>
        <taxon>Eukaryota</taxon>
        <taxon>Fungi</taxon>
        <taxon>Dikarya</taxon>
        <taxon>Basidiomycota</taxon>
        <taxon>Agaricomycotina</taxon>
        <taxon>Agaricomycetes</taxon>
        <taxon>Agaricomycetidae</taxon>
        <taxon>Agaricales</taxon>
        <taxon>Marasmiineae</taxon>
        <taxon>Mycenaceae</taxon>
        <taxon>Mycena</taxon>
    </lineage>
</organism>
<dbReference type="AlphaFoldDB" id="A0AAD7DME0"/>
<dbReference type="SUPFAM" id="SSF53098">
    <property type="entry name" value="Ribonuclease H-like"/>
    <property type="match status" value="1"/>
</dbReference>
<comment type="subcellular location">
    <subcellularLocation>
        <location evidence="1">Nucleus</location>
    </subcellularLocation>
</comment>
<dbReference type="InterPro" id="IPR012337">
    <property type="entry name" value="RNaseH-like_sf"/>
</dbReference>
<keyword evidence="3" id="KW-0479">Metal-binding</keyword>
<dbReference type="InterPro" id="IPR002562">
    <property type="entry name" value="3'-5'_exonuclease_dom"/>
</dbReference>
<comment type="caution">
    <text evidence="11">The sequence shown here is derived from an EMBL/GenBank/DDBJ whole genome shotgun (WGS) entry which is preliminary data.</text>
</comment>
<dbReference type="Proteomes" id="UP001215598">
    <property type="component" value="Unassembled WGS sequence"/>
</dbReference>
<dbReference type="Pfam" id="PF01612">
    <property type="entry name" value="DNA_pol_A_exo1"/>
    <property type="match status" value="1"/>
</dbReference>
<dbReference type="InterPro" id="IPR051132">
    <property type="entry name" value="3-5_Exonuclease_domain"/>
</dbReference>
<keyword evidence="6" id="KW-0460">Magnesium</keyword>
<evidence type="ECO:0000256" key="8">
    <source>
        <dbReference type="ARBA" id="ARBA00040531"/>
    </source>
</evidence>
<evidence type="ECO:0000256" key="7">
    <source>
        <dbReference type="ARBA" id="ARBA00023242"/>
    </source>
</evidence>
<evidence type="ECO:0000256" key="2">
    <source>
        <dbReference type="ARBA" id="ARBA00022722"/>
    </source>
</evidence>
<evidence type="ECO:0000313" key="11">
    <source>
        <dbReference type="EMBL" id="KAJ7694715.1"/>
    </source>
</evidence>
<protein>
    <recommendedName>
        <fullName evidence="8">3'-5' exonuclease</fullName>
    </recommendedName>
    <alternativeName>
        <fullName evidence="9">Werner Syndrome-like exonuclease</fullName>
    </alternativeName>
</protein>
<keyword evidence="2" id="KW-0540">Nuclease</keyword>
<evidence type="ECO:0000313" key="12">
    <source>
        <dbReference type="Proteomes" id="UP001215598"/>
    </source>
</evidence>
<evidence type="ECO:0000256" key="5">
    <source>
        <dbReference type="ARBA" id="ARBA00022839"/>
    </source>
</evidence>
<accession>A0AAD7DME0</accession>
<proteinExistence type="predicted"/>
<dbReference type="PANTHER" id="PTHR13620">
    <property type="entry name" value="3-5 EXONUCLEASE"/>
    <property type="match status" value="1"/>
</dbReference>
<evidence type="ECO:0000256" key="4">
    <source>
        <dbReference type="ARBA" id="ARBA00022801"/>
    </source>
</evidence>
<dbReference type="PANTHER" id="PTHR13620:SF109">
    <property type="entry name" value="3'-5' EXONUCLEASE"/>
    <property type="match status" value="1"/>
</dbReference>
<name>A0AAD7DME0_9AGAR</name>
<evidence type="ECO:0000259" key="10">
    <source>
        <dbReference type="Pfam" id="PF01612"/>
    </source>
</evidence>
<dbReference type="EMBL" id="JARKIB010000680">
    <property type="protein sequence ID" value="KAJ7694715.1"/>
    <property type="molecule type" value="Genomic_DNA"/>
</dbReference>
<dbReference type="GO" id="GO:0046872">
    <property type="term" value="F:metal ion binding"/>
    <property type="evidence" value="ECO:0007669"/>
    <property type="project" value="UniProtKB-KW"/>
</dbReference>
<dbReference type="GO" id="GO:0006139">
    <property type="term" value="P:nucleobase-containing compound metabolic process"/>
    <property type="evidence" value="ECO:0007669"/>
    <property type="project" value="InterPro"/>
</dbReference>
<gene>
    <name evidence="11" type="ORF">B0H16DRAFT_1751001</name>
</gene>
<keyword evidence="12" id="KW-1185">Reference proteome</keyword>
<keyword evidence="7" id="KW-0539">Nucleus</keyword>
<feature type="domain" description="3'-5' exonuclease" evidence="10">
    <location>
        <begin position="38"/>
        <end position="188"/>
    </location>
</feature>
<evidence type="ECO:0000256" key="9">
    <source>
        <dbReference type="ARBA" id="ARBA00042761"/>
    </source>
</evidence>